<name>A0A6V8K2G1_9ACTN</name>
<accession>A0A6V8K2G1</accession>
<evidence type="ECO:0000313" key="1">
    <source>
        <dbReference type="EMBL" id="GFJ77894.1"/>
    </source>
</evidence>
<dbReference type="Pfam" id="PF06821">
    <property type="entry name" value="Ser_hydrolase"/>
    <property type="match status" value="1"/>
</dbReference>
<protein>
    <recommendedName>
        <fullName evidence="3">Alpha/beta hydrolase</fullName>
    </recommendedName>
</protein>
<comment type="caution">
    <text evidence="1">The sequence shown here is derived from an EMBL/GenBank/DDBJ whole genome shotgun (WGS) entry which is preliminary data.</text>
</comment>
<dbReference type="InterPro" id="IPR029058">
    <property type="entry name" value="AB_hydrolase_fold"/>
</dbReference>
<organism evidence="1 2">
    <name type="scientific">Phytohabitans houttuyneae</name>
    <dbReference type="NCBI Taxonomy" id="1076126"/>
    <lineage>
        <taxon>Bacteria</taxon>
        <taxon>Bacillati</taxon>
        <taxon>Actinomycetota</taxon>
        <taxon>Actinomycetes</taxon>
        <taxon>Micromonosporales</taxon>
        <taxon>Micromonosporaceae</taxon>
    </lineage>
</organism>
<reference evidence="1 2" key="2">
    <citation type="submission" date="2020-03" db="EMBL/GenBank/DDBJ databases">
        <authorList>
            <person name="Ichikawa N."/>
            <person name="Kimura A."/>
            <person name="Kitahashi Y."/>
            <person name="Uohara A."/>
        </authorList>
    </citation>
    <scope>NUCLEOTIDE SEQUENCE [LARGE SCALE GENOMIC DNA]</scope>
    <source>
        <strain evidence="1 2">NBRC 108639</strain>
    </source>
</reference>
<dbReference type="Proteomes" id="UP000482800">
    <property type="component" value="Unassembled WGS sequence"/>
</dbReference>
<evidence type="ECO:0000313" key="2">
    <source>
        <dbReference type="Proteomes" id="UP000482800"/>
    </source>
</evidence>
<sequence length="107" mass="11344">MTRVLLVPGRSPAGPAHWMSLWAAAHPEYTWVRRRTTPDTDLDARVAALDAALAADPEPAVLVATSLGCLTVARWVATHTVGHLNTASGHGPWPAGERLLADLLAHA</sequence>
<proteinExistence type="predicted"/>
<dbReference type="EMBL" id="BLPF01000001">
    <property type="protein sequence ID" value="GFJ77894.1"/>
    <property type="molecule type" value="Genomic_DNA"/>
</dbReference>
<dbReference type="RefSeq" id="WP_173055529.1">
    <property type="nucleotide sequence ID" value="NZ_BAABGO010000006.1"/>
</dbReference>
<evidence type="ECO:0008006" key="3">
    <source>
        <dbReference type="Google" id="ProtNLM"/>
    </source>
</evidence>
<reference evidence="1 2" key="1">
    <citation type="submission" date="2020-03" db="EMBL/GenBank/DDBJ databases">
        <title>Whole genome shotgun sequence of Phytohabitans houttuyneae NBRC 108639.</title>
        <authorList>
            <person name="Komaki H."/>
            <person name="Tamura T."/>
        </authorList>
    </citation>
    <scope>NUCLEOTIDE SEQUENCE [LARGE SCALE GENOMIC DNA]</scope>
    <source>
        <strain evidence="1 2">NBRC 108639</strain>
    </source>
</reference>
<gene>
    <name evidence="1" type="ORF">Phou_020740</name>
</gene>
<dbReference type="AlphaFoldDB" id="A0A6V8K2G1"/>
<keyword evidence="2" id="KW-1185">Reference proteome</keyword>
<dbReference type="GO" id="GO:0016787">
    <property type="term" value="F:hydrolase activity"/>
    <property type="evidence" value="ECO:0007669"/>
    <property type="project" value="InterPro"/>
</dbReference>
<dbReference type="SUPFAM" id="SSF53474">
    <property type="entry name" value="alpha/beta-Hydrolases"/>
    <property type="match status" value="1"/>
</dbReference>
<dbReference type="InterPro" id="IPR010662">
    <property type="entry name" value="RBBP9/YdeN"/>
</dbReference>
<dbReference type="Gene3D" id="3.40.50.1820">
    <property type="entry name" value="alpha/beta hydrolase"/>
    <property type="match status" value="1"/>
</dbReference>